<dbReference type="EMBL" id="SGXE01000002">
    <property type="protein sequence ID" value="RZS93587.1"/>
    <property type="molecule type" value="Genomic_DNA"/>
</dbReference>
<dbReference type="Proteomes" id="UP000292262">
    <property type="component" value="Unassembled WGS sequence"/>
</dbReference>
<sequence length="162" mass="19380">MGNKTDSEYFELKSEIYNRTEDRTMYSYKLDKLAYEMQYKVKIIYTDSIIKYHYYNLPDSTRITDVKFLPKTSQLFFGPFEFKKIKNDVYYNGVFLNKGFDLYELKEPVVDGNGAMLFKENYGLLNIDNAAWGYQYLIFPNDYSDQNLEQEIIDLLKTKNER</sequence>
<protein>
    <submittedName>
        <fullName evidence="1">Uncharacterized protein</fullName>
    </submittedName>
</protein>
<dbReference type="AlphaFoldDB" id="A0A4Q7P1Y1"/>
<reference evidence="1 2" key="1">
    <citation type="submission" date="2019-02" db="EMBL/GenBank/DDBJ databases">
        <title>Genomic Encyclopedia of Type Strains, Phase IV (KMG-IV): sequencing the most valuable type-strain genomes for metagenomic binning, comparative biology and taxonomic classification.</title>
        <authorList>
            <person name="Goeker M."/>
        </authorList>
    </citation>
    <scope>NUCLEOTIDE SEQUENCE [LARGE SCALE GENOMIC DNA]</scope>
    <source>
        <strain evidence="1 2">DSM 17196</strain>
    </source>
</reference>
<proteinExistence type="predicted"/>
<organism evidence="1 2">
    <name type="scientific">Aquimarina brevivitae</name>
    <dbReference type="NCBI Taxonomy" id="323412"/>
    <lineage>
        <taxon>Bacteria</taxon>
        <taxon>Pseudomonadati</taxon>
        <taxon>Bacteroidota</taxon>
        <taxon>Flavobacteriia</taxon>
        <taxon>Flavobacteriales</taxon>
        <taxon>Flavobacteriaceae</taxon>
        <taxon>Aquimarina</taxon>
    </lineage>
</organism>
<accession>A0A4Q7P1Y1</accession>
<gene>
    <name evidence="1" type="ORF">EV197_2167</name>
</gene>
<evidence type="ECO:0000313" key="1">
    <source>
        <dbReference type="EMBL" id="RZS93587.1"/>
    </source>
</evidence>
<name>A0A4Q7P1Y1_9FLAO</name>
<comment type="caution">
    <text evidence="1">The sequence shown here is derived from an EMBL/GenBank/DDBJ whole genome shotgun (WGS) entry which is preliminary data.</text>
</comment>
<evidence type="ECO:0000313" key="2">
    <source>
        <dbReference type="Proteomes" id="UP000292262"/>
    </source>
</evidence>
<keyword evidence="2" id="KW-1185">Reference proteome</keyword>